<reference evidence="2 3" key="1">
    <citation type="submission" date="2018-03" db="EMBL/GenBank/DDBJ databases">
        <authorList>
            <person name="Keele B.F."/>
        </authorList>
    </citation>
    <scope>NUCLEOTIDE SEQUENCE [LARGE SCALE GENOMIC DNA]</scope>
    <source>
        <strain evidence="2 3">CeCT 8812</strain>
    </source>
</reference>
<dbReference type="PROSITE" id="PS51340">
    <property type="entry name" value="MOSC"/>
    <property type="match status" value="1"/>
</dbReference>
<dbReference type="OrthoDB" id="9808413at2"/>
<dbReference type="SUPFAM" id="SSF50800">
    <property type="entry name" value="PK beta-barrel domain-like"/>
    <property type="match status" value="1"/>
</dbReference>
<dbReference type="GO" id="GO:0030170">
    <property type="term" value="F:pyridoxal phosphate binding"/>
    <property type="evidence" value="ECO:0007669"/>
    <property type="project" value="InterPro"/>
</dbReference>
<dbReference type="PANTHER" id="PTHR36930:SF1">
    <property type="entry name" value="MOSC DOMAIN-CONTAINING PROTEIN"/>
    <property type="match status" value="1"/>
</dbReference>
<evidence type="ECO:0000259" key="1">
    <source>
        <dbReference type="PROSITE" id="PS51340"/>
    </source>
</evidence>
<dbReference type="EMBL" id="OMKW01000001">
    <property type="protein sequence ID" value="SPF28590.1"/>
    <property type="molecule type" value="Genomic_DNA"/>
</dbReference>
<dbReference type="InterPro" id="IPR005302">
    <property type="entry name" value="MoCF_Sase_C"/>
</dbReference>
<dbReference type="AlphaFoldDB" id="A0A2R8A962"/>
<dbReference type="GO" id="GO:0003824">
    <property type="term" value="F:catalytic activity"/>
    <property type="evidence" value="ECO:0007669"/>
    <property type="project" value="InterPro"/>
</dbReference>
<dbReference type="Proteomes" id="UP000244932">
    <property type="component" value="Unassembled WGS sequence"/>
</dbReference>
<name>A0A2R8A962_9RHOB</name>
<accession>A0A2R8A962</accession>
<dbReference type="RefSeq" id="WP_108781276.1">
    <property type="nucleotide sequence ID" value="NZ_OMKW01000001.1"/>
</dbReference>
<dbReference type="GO" id="GO:0030151">
    <property type="term" value="F:molybdenum ion binding"/>
    <property type="evidence" value="ECO:0007669"/>
    <property type="project" value="InterPro"/>
</dbReference>
<sequence>MPILTATEITGTVTWLGRVADRKVSLASEAVEAVDVGFAGIEGEYHSGLIRESCSRVKTQYPVGTPIRNTRQISILSVEEMAATAQAMGLEHIAPEWVGASMILEGIPDFTQIPPSSRLLFANGASIVVDMENAPCQWPAREIEGHHPGHGARYKAAAKGRRGITGWVEAEGRIRLGEAVRLHVPPQRLYPHL</sequence>
<dbReference type="InterPro" id="IPR011037">
    <property type="entry name" value="Pyrv_Knase-like_insert_dom_sf"/>
</dbReference>
<dbReference type="PANTHER" id="PTHR36930">
    <property type="entry name" value="METAL-SULFUR CLUSTER BIOSYNTHESIS PROTEINS YUAD-RELATED"/>
    <property type="match status" value="1"/>
</dbReference>
<keyword evidence="3" id="KW-1185">Reference proteome</keyword>
<dbReference type="InterPro" id="IPR052716">
    <property type="entry name" value="MOSC_domain"/>
</dbReference>
<feature type="domain" description="MOSC" evidence="1">
    <location>
        <begin position="28"/>
        <end position="183"/>
    </location>
</feature>
<dbReference type="Pfam" id="PF03473">
    <property type="entry name" value="MOSC"/>
    <property type="match status" value="1"/>
</dbReference>
<organism evidence="2 3">
    <name type="scientific">Pontivivens insulae</name>
    <dbReference type="NCBI Taxonomy" id="1639689"/>
    <lineage>
        <taxon>Bacteria</taxon>
        <taxon>Pseudomonadati</taxon>
        <taxon>Pseudomonadota</taxon>
        <taxon>Alphaproteobacteria</taxon>
        <taxon>Rhodobacterales</taxon>
        <taxon>Paracoccaceae</taxon>
        <taxon>Pontivivens</taxon>
    </lineage>
</organism>
<protein>
    <submittedName>
        <fullName evidence="2">Metal-sulfur cluster biosynthesis proteins YuaD</fullName>
    </submittedName>
</protein>
<evidence type="ECO:0000313" key="2">
    <source>
        <dbReference type="EMBL" id="SPF28590.1"/>
    </source>
</evidence>
<proteinExistence type="predicted"/>
<dbReference type="Gene3D" id="2.40.33.20">
    <property type="entry name" value="PK beta-barrel domain-like"/>
    <property type="match status" value="1"/>
</dbReference>
<gene>
    <name evidence="2" type="primary">yuaD</name>
    <name evidence="2" type="ORF">POI8812_00892</name>
</gene>
<evidence type="ECO:0000313" key="3">
    <source>
        <dbReference type="Proteomes" id="UP000244932"/>
    </source>
</evidence>